<dbReference type="OrthoDB" id="9766796at2"/>
<dbReference type="Gene3D" id="3.30.9.10">
    <property type="entry name" value="D-Amino Acid Oxidase, subunit A, domain 2"/>
    <property type="match status" value="1"/>
</dbReference>
<evidence type="ECO:0000313" key="6">
    <source>
        <dbReference type="EMBL" id="RCN58253.1"/>
    </source>
</evidence>
<evidence type="ECO:0000256" key="4">
    <source>
        <dbReference type="ARBA" id="ARBA00022827"/>
    </source>
</evidence>
<dbReference type="InterPro" id="IPR036188">
    <property type="entry name" value="FAD/NAD-bd_sf"/>
</dbReference>
<dbReference type="GO" id="GO:0046168">
    <property type="term" value="P:glycerol-3-phosphate catabolic process"/>
    <property type="evidence" value="ECO:0007669"/>
    <property type="project" value="TreeGrafter"/>
</dbReference>
<gene>
    <name evidence="6" type="ORF">C4900_00140</name>
</gene>
<proteinExistence type="inferred from homology"/>
<dbReference type="Proteomes" id="UP000253250">
    <property type="component" value="Unassembled WGS sequence"/>
</dbReference>
<dbReference type="EMBL" id="PSYR01000001">
    <property type="protein sequence ID" value="RCN58253.1"/>
    <property type="molecule type" value="Genomic_DNA"/>
</dbReference>
<dbReference type="Pfam" id="PF01266">
    <property type="entry name" value="DAO"/>
    <property type="match status" value="1"/>
</dbReference>
<dbReference type="AlphaFoldDB" id="A0A1C2G2C7"/>
<protein>
    <submittedName>
        <fullName evidence="6">FAD-dependent oxidoreductase</fullName>
    </submittedName>
</protein>
<evidence type="ECO:0000313" key="7">
    <source>
        <dbReference type="Proteomes" id="UP000253250"/>
    </source>
</evidence>
<name>A0A1C2G2C7_9GAMM</name>
<comment type="similarity">
    <text evidence="2">Belongs to the FAD-dependent glycerol-3-phosphate dehydrogenase family.</text>
</comment>
<dbReference type="RefSeq" id="WP_065969847.1">
    <property type="nucleotide sequence ID" value="NZ_CP080624.1"/>
</dbReference>
<dbReference type="STRING" id="163359.A9R16_00900"/>
<keyword evidence="4" id="KW-0274">FAD</keyword>
<dbReference type="InterPro" id="IPR000447">
    <property type="entry name" value="G3P_DH_FAD-dep"/>
</dbReference>
<dbReference type="PROSITE" id="PS00978">
    <property type="entry name" value="FAD_G3PDH_2"/>
    <property type="match status" value="1"/>
</dbReference>
<comment type="cofactor">
    <cofactor evidence="1">
        <name>FAD</name>
        <dbReference type="ChEBI" id="CHEBI:57692"/>
    </cofactor>
</comment>
<sequence>MNAHYEVVIVGGGIHGAGVAQAAAVRGYRTLLLEQHTLAAGTSSRSSKLIHGGLRYLESGAIRLVRESLREREILLGIAPGLVERKAFHIPVYGSSRRSARHIHMGLLLYRLLAHGAAGGFTRVAPSEWDGLDGLKTAGLKAVFRYMDAQTDDVALTHAVARSAEAFGAEIRTGARFIGAERAGAGYEVRSVHDGVVSSCRTDVLVNAAGPWAAQTLSGILPGPPRLPHDLVAGTHIITDGSLTQGCYYIEAPADHRAVFVLPWRGRILTGTTERLYVGDPALVAPTPTEIAYLQEALAAHFPGLSTSVADSFAGLRVLPKTGSGLSARSRETVLLADAPMPHLISIFGGKLTGYRHTAERVMDRFQPVLPRRVAQADTRRLVLPVD</sequence>
<reference evidence="6 7" key="1">
    <citation type="submission" date="2018-02" db="EMBL/GenBank/DDBJ databases">
        <title>Insights into the biology of acidophilic members of the Acidiferrobacteraceae family derived from comparative genomic analyses.</title>
        <authorList>
            <person name="Issotta F."/>
            <person name="Thyssen C."/>
            <person name="Mena C."/>
            <person name="Moya A."/>
            <person name="Bellenberg S."/>
            <person name="Sproer C."/>
            <person name="Covarrubias P.C."/>
            <person name="Sand W."/>
            <person name="Quatrini R."/>
            <person name="Vera M."/>
        </authorList>
    </citation>
    <scope>NUCLEOTIDE SEQUENCE [LARGE SCALE GENOMIC DNA]</scope>
    <source>
        <strain evidence="7">m-1</strain>
    </source>
</reference>
<evidence type="ECO:0000256" key="2">
    <source>
        <dbReference type="ARBA" id="ARBA00007330"/>
    </source>
</evidence>
<organism evidence="6 7">
    <name type="scientific">Acidiferrobacter thiooxydans</name>
    <dbReference type="NCBI Taxonomy" id="163359"/>
    <lineage>
        <taxon>Bacteria</taxon>
        <taxon>Pseudomonadati</taxon>
        <taxon>Pseudomonadota</taxon>
        <taxon>Gammaproteobacteria</taxon>
        <taxon>Acidiferrobacterales</taxon>
        <taxon>Acidiferrobacteraceae</taxon>
        <taxon>Acidiferrobacter</taxon>
    </lineage>
</organism>
<dbReference type="Gene3D" id="3.50.50.60">
    <property type="entry name" value="FAD/NAD(P)-binding domain"/>
    <property type="match status" value="1"/>
</dbReference>
<keyword evidence="7" id="KW-1185">Reference proteome</keyword>
<dbReference type="InterPro" id="IPR006076">
    <property type="entry name" value="FAD-dep_OxRdtase"/>
</dbReference>
<keyword evidence="3" id="KW-0285">Flavoprotein</keyword>
<evidence type="ECO:0000256" key="5">
    <source>
        <dbReference type="ARBA" id="ARBA00023002"/>
    </source>
</evidence>
<accession>A0A1C2G2C7</accession>
<dbReference type="PANTHER" id="PTHR11985:SF15">
    <property type="entry name" value="GLYCEROL-3-PHOSPHATE DEHYDROGENASE, MITOCHONDRIAL"/>
    <property type="match status" value="1"/>
</dbReference>
<dbReference type="PANTHER" id="PTHR11985">
    <property type="entry name" value="GLYCEROL-3-PHOSPHATE DEHYDROGENASE"/>
    <property type="match status" value="1"/>
</dbReference>
<dbReference type="PRINTS" id="PR01001">
    <property type="entry name" value="FADG3PDH"/>
</dbReference>
<evidence type="ECO:0000256" key="1">
    <source>
        <dbReference type="ARBA" id="ARBA00001974"/>
    </source>
</evidence>
<comment type="caution">
    <text evidence="6">The sequence shown here is derived from an EMBL/GenBank/DDBJ whole genome shotgun (WGS) entry which is preliminary data.</text>
</comment>
<evidence type="ECO:0000256" key="3">
    <source>
        <dbReference type="ARBA" id="ARBA00022630"/>
    </source>
</evidence>
<dbReference type="GO" id="GO:0004368">
    <property type="term" value="F:glycerol-3-phosphate dehydrogenase (quinone) activity"/>
    <property type="evidence" value="ECO:0007669"/>
    <property type="project" value="InterPro"/>
</dbReference>
<dbReference type="SUPFAM" id="SSF51905">
    <property type="entry name" value="FAD/NAD(P)-binding domain"/>
    <property type="match status" value="1"/>
</dbReference>
<keyword evidence="5" id="KW-0560">Oxidoreductase</keyword>